<dbReference type="GO" id="GO:0003677">
    <property type="term" value="F:DNA binding"/>
    <property type="evidence" value="ECO:0007669"/>
    <property type="project" value="UniProtKB-UniRule"/>
</dbReference>
<keyword evidence="15 16" id="KW-1119">Modulation of host cell apoptosis by virus</keyword>
<keyword evidence="5 16" id="KW-1090">Inhibition of host innate immune response by virus</keyword>
<protein>
    <recommendedName>
        <fullName evidence="16 17">Protein E6</fullName>
    </recommendedName>
</protein>
<feature type="zinc finger region" evidence="16">
    <location>
        <begin position="98"/>
        <end position="134"/>
    </location>
</feature>
<dbReference type="GO" id="GO:0052150">
    <property type="term" value="P:symbiont-mediated perturbation of host apoptosis"/>
    <property type="evidence" value="ECO:0007669"/>
    <property type="project" value="UniProtKB-KW"/>
</dbReference>
<reference evidence="18 19" key="1">
    <citation type="journal article" date="2009" name="Virology">
        <title>New generic primer system targeting mucosal/genital and cutaneous human papillomaviruses leads to the characterization of HPV 115, a novel Beta-papillomavirus species 3.</title>
        <authorList>
            <person name="Chouhy D."/>
            <person name="Gorosito M."/>
            <person name="Sanchez A."/>
            <person name="Serra E.C."/>
            <person name="Bergero A."/>
            <person name="Fernandez Bussy R."/>
            <person name="Giri A.A."/>
        </authorList>
    </citation>
    <scope>NUCLEOTIDE SEQUENCE [LARGE SCALE GENOMIC DNA]</scope>
    <source>
        <strain evidence="18">GC02</strain>
    </source>
</reference>
<keyword evidence="3 16" id="KW-1048">Host nucleus</keyword>
<dbReference type="InterPro" id="IPR038575">
    <property type="entry name" value="E6_sf"/>
</dbReference>
<proteinExistence type="inferred from homology"/>
<dbReference type="GO" id="GO:0006351">
    <property type="term" value="P:DNA-templated transcription"/>
    <property type="evidence" value="ECO:0007669"/>
    <property type="project" value="UniProtKB-UniRule"/>
</dbReference>
<keyword evidence="9 16" id="KW-0805">Transcription regulation</keyword>
<gene>
    <name evidence="16 18" type="primary">E6</name>
    <name evidence="18" type="ORF">HpV115gp1</name>
</gene>
<dbReference type="GO" id="GO:0006355">
    <property type="term" value="P:regulation of DNA-templated transcription"/>
    <property type="evidence" value="ECO:0007669"/>
    <property type="project" value="UniProtKB-UniRule"/>
</dbReference>
<keyword evidence="11 16" id="KW-0010">Activator</keyword>
<evidence type="ECO:0000256" key="13">
    <source>
        <dbReference type="ARBA" id="ARBA00023200"/>
    </source>
</evidence>
<dbReference type="Gene3D" id="3.30.240.40">
    <property type="entry name" value="E6 early regulatory protein"/>
    <property type="match status" value="2"/>
</dbReference>
<dbReference type="SUPFAM" id="SSF161229">
    <property type="entry name" value="E6 C-terminal domain-like"/>
    <property type="match status" value="2"/>
</dbReference>
<evidence type="ECO:0000256" key="12">
    <source>
        <dbReference type="ARBA" id="ARBA00023163"/>
    </source>
</evidence>
<evidence type="ECO:0000256" key="3">
    <source>
        <dbReference type="ARBA" id="ARBA00022562"/>
    </source>
</evidence>
<accession>D2E906</accession>
<evidence type="ECO:0000256" key="7">
    <source>
        <dbReference type="ARBA" id="ARBA00022771"/>
    </source>
</evidence>
<evidence type="ECO:0000256" key="8">
    <source>
        <dbReference type="ARBA" id="ARBA00022833"/>
    </source>
</evidence>
<sequence length="138" mass="15851">MARPGRVVELSGYLQIPVGDLLLPCNFCGKFLTFAELLEFDYKNLRLIWKNALVFGCCTVCAFATAIYELRTFHQETVTGCELEGRAQAPLASVVVRCTFCLKQLDLLEKLDICARHQEFHRVRNHWKGLCRHCRTIE</sequence>
<evidence type="ECO:0000256" key="4">
    <source>
        <dbReference type="ARBA" id="ARBA00022581"/>
    </source>
</evidence>
<evidence type="ECO:0000256" key="6">
    <source>
        <dbReference type="ARBA" id="ARBA00022723"/>
    </source>
</evidence>
<comment type="subunit">
    <text evidence="16">Forms homodimers. Interacts with ubiquitin-protein ligase UBE3A/E6-AP; this interaction stimulates UBE3A ubiquitin activity. Interacts with host BAK1.</text>
</comment>
<comment type="subcellular location">
    <subcellularLocation>
        <location evidence="16 17">Host cytoplasm</location>
    </subcellularLocation>
    <subcellularLocation>
        <location evidence="16 17">Host nucleus</location>
    </subcellularLocation>
</comment>
<keyword evidence="12 16" id="KW-0804">Transcription</keyword>
<comment type="function">
    <text evidence="16">Plays a major role in the induction and maintenance of cellular transformation. E6 associates with host UBE3A/E6-AP ubiquitin-protein ligase and modulates its activity. Protects host keratinocytes from apoptosis by mediating the degradation of host BAK1. May also inhibit host immune response.</text>
</comment>
<evidence type="ECO:0000256" key="11">
    <source>
        <dbReference type="ARBA" id="ARBA00023159"/>
    </source>
</evidence>
<keyword evidence="14 16" id="KW-0899">Viral immunoevasion</keyword>
<dbReference type="GO" id="GO:0042025">
    <property type="term" value="C:host cell nucleus"/>
    <property type="evidence" value="ECO:0007669"/>
    <property type="project" value="UniProtKB-SubCell"/>
</dbReference>
<dbReference type="GO" id="GO:0030430">
    <property type="term" value="C:host cell cytoplasm"/>
    <property type="evidence" value="ECO:0007669"/>
    <property type="project" value="UniProtKB-SubCell"/>
</dbReference>
<keyword evidence="13 16" id="KW-1035">Host cytoplasm</keyword>
<evidence type="ECO:0000256" key="5">
    <source>
        <dbReference type="ARBA" id="ARBA00022632"/>
    </source>
</evidence>
<comment type="caution">
    <text evidence="16">Lacks conserved residue(s) required for the propagation of feature annotation.</text>
</comment>
<evidence type="ECO:0000313" key="19">
    <source>
        <dbReference type="Proteomes" id="UP000116758"/>
    </source>
</evidence>
<name>D2E906_9PAPI</name>
<dbReference type="GO" id="GO:0039502">
    <property type="term" value="P:symbiont-mediated suppression of host type I interferon-mediated signaling pathway"/>
    <property type="evidence" value="ECO:0007669"/>
    <property type="project" value="UniProtKB-UniRule"/>
</dbReference>
<evidence type="ECO:0000256" key="14">
    <source>
        <dbReference type="ARBA" id="ARBA00023280"/>
    </source>
</evidence>
<keyword evidence="8 16" id="KW-0862">Zinc</keyword>
<evidence type="ECO:0000256" key="1">
    <source>
        <dbReference type="ARBA" id="ARBA00006346"/>
    </source>
</evidence>
<evidence type="ECO:0000256" key="16">
    <source>
        <dbReference type="HAMAP-Rule" id="MF_04006"/>
    </source>
</evidence>
<feature type="zinc finger region" evidence="16">
    <location>
        <begin position="25"/>
        <end position="61"/>
    </location>
</feature>
<keyword evidence="10 16" id="KW-0238">DNA-binding</keyword>
<dbReference type="Pfam" id="PF00518">
    <property type="entry name" value="E6"/>
    <property type="match status" value="1"/>
</dbReference>
<dbReference type="GO" id="GO:0008270">
    <property type="term" value="F:zinc ion binding"/>
    <property type="evidence" value="ECO:0007669"/>
    <property type="project" value="UniProtKB-KW"/>
</dbReference>
<evidence type="ECO:0000256" key="10">
    <source>
        <dbReference type="ARBA" id="ARBA00023125"/>
    </source>
</evidence>
<comment type="similarity">
    <text evidence="1 16 17">Belongs to the papillomaviridae E6 protein family.</text>
</comment>
<evidence type="ECO:0000256" key="9">
    <source>
        <dbReference type="ARBA" id="ARBA00023015"/>
    </source>
</evidence>
<organism evidence="18 19">
    <name type="scientific">human papillomavirus 115</name>
    <dbReference type="NCBI Taxonomy" id="696746"/>
    <lineage>
        <taxon>Viruses</taxon>
        <taxon>Monodnaviria</taxon>
        <taxon>Shotokuvirae</taxon>
        <taxon>Cossaviricota</taxon>
        <taxon>Papovaviricetes</taxon>
        <taxon>Zurhausenvirales</taxon>
        <taxon>Papillomaviridae</taxon>
        <taxon>Firstpapillomavirinae</taxon>
        <taxon>Betapapillomavirus</taxon>
        <taxon>Betapapillomavirus 3</taxon>
    </lineage>
</organism>
<keyword evidence="7 16" id="KW-0863">Zinc-finger</keyword>
<dbReference type="GO" id="GO:0039648">
    <property type="term" value="P:symbiont-mediated perturbation of host ubiquitin-like protein modification"/>
    <property type="evidence" value="ECO:0007669"/>
    <property type="project" value="UniProtKB-UniRule"/>
</dbReference>
<dbReference type="EMBL" id="FJ947080">
    <property type="protein sequence ID" value="ACZ58403.1"/>
    <property type="molecule type" value="Genomic_DNA"/>
</dbReference>
<evidence type="ECO:0000256" key="17">
    <source>
        <dbReference type="RuleBase" id="RU363123"/>
    </source>
</evidence>
<dbReference type="HAMAP" id="MF_04006">
    <property type="entry name" value="HPV_E6"/>
    <property type="match status" value="1"/>
</dbReference>
<keyword evidence="4 16" id="KW-0945">Host-virus interaction</keyword>
<keyword evidence="6 16" id="KW-0479">Metal-binding</keyword>
<evidence type="ECO:0000256" key="15">
    <source>
        <dbReference type="ARBA" id="ARBA00023323"/>
    </source>
</evidence>
<dbReference type="GO" id="GO:0052170">
    <property type="term" value="P:symbiont-mediated suppression of host innate immune response"/>
    <property type="evidence" value="ECO:0007669"/>
    <property type="project" value="UniProtKB-KW"/>
</dbReference>
<dbReference type="InterPro" id="IPR001334">
    <property type="entry name" value="E6"/>
</dbReference>
<evidence type="ECO:0000313" key="18">
    <source>
        <dbReference type="EMBL" id="ACZ58403.1"/>
    </source>
</evidence>
<keyword evidence="2 16" id="KW-0244">Early protein</keyword>
<dbReference type="Proteomes" id="UP000116758">
    <property type="component" value="Segment"/>
</dbReference>
<evidence type="ECO:0000256" key="2">
    <source>
        <dbReference type="ARBA" id="ARBA00022518"/>
    </source>
</evidence>